<evidence type="ECO:0000313" key="1">
    <source>
        <dbReference type="EMBL" id="MBB3155086.1"/>
    </source>
</evidence>
<reference evidence="1 2" key="1">
    <citation type="submission" date="2020-08" db="EMBL/GenBank/DDBJ databases">
        <title>Genomic Encyclopedia of Type Strains, Phase III (KMG-III): the genomes of soil and plant-associated and newly described type strains.</title>
        <authorList>
            <person name="Whitman W."/>
        </authorList>
    </citation>
    <scope>NUCLEOTIDE SEQUENCE [LARGE SCALE GENOMIC DNA]</scope>
    <source>
        <strain evidence="1 2">CECT 8234</strain>
    </source>
</reference>
<organism evidence="1 2">
    <name type="scientific">Paenibacillus endophyticus</name>
    <dbReference type="NCBI Taxonomy" id="1294268"/>
    <lineage>
        <taxon>Bacteria</taxon>
        <taxon>Bacillati</taxon>
        <taxon>Bacillota</taxon>
        <taxon>Bacilli</taxon>
        <taxon>Bacillales</taxon>
        <taxon>Paenibacillaceae</taxon>
        <taxon>Paenibacillus</taxon>
    </lineage>
</organism>
<dbReference type="EMBL" id="JACHXW010000021">
    <property type="protein sequence ID" value="MBB3155086.1"/>
    <property type="molecule type" value="Genomic_DNA"/>
</dbReference>
<dbReference type="AlphaFoldDB" id="A0A7W5CCB0"/>
<gene>
    <name evidence="1" type="ORF">FHS16_005193</name>
</gene>
<sequence>MNRIRLFMEEYEKLSGIGYAHIEPWIALIAARKLSADGISESEKKLLVNEIKRSLLS</sequence>
<name>A0A7W5CCB0_9BACL</name>
<proteinExistence type="predicted"/>
<evidence type="ECO:0000313" key="2">
    <source>
        <dbReference type="Proteomes" id="UP000518605"/>
    </source>
</evidence>
<dbReference type="Proteomes" id="UP000518605">
    <property type="component" value="Unassembled WGS sequence"/>
</dbReference>
<dbReference type="RefSeq" id="WP_183569456.1">
    <property type="nucleotide sequence ID" value="NZ_CBCSLB010000020.1"/>
</dbReference>
<comment type="caution">
    <text evidence="1">The sequence shown here is derived from an EMBL/GenBank/DDBJ whole genome shotgun (WGS) entry which is preliminary data.</text>
</comment>
<keyword evidence="2" id="KW-1185">Reference proteome</keyword>
<accession>A0A7W5CCB0</accession>
<protein>
    <submittedName>
        <fullName evidence="1">Uncharacterized protein</fullName>
    </submittedName>
</protein>